<evidence type="ECO:0000256" key="4">
    <source>
        <dbReference type="ARBA" id="ARBA00022982"/>
    </source>
</evidence>
<dbReference type="EMBL" id="MLJW01001625">
    <property type="protein sequence ID" value="OIQ77397.1"/>
    <property type="molecule type" value="Genomic_DNA"/>
</dbReference>
<dbReference type="Gene3D" id="1.10.760.10">
    <property type="entry name" value="Cytochrome c-like domain"/>
    <property type="match status" value="2"/>
</dbReference>
<evidence type="ECO:0000256" key="3">
    <source>
        <dbReference type="ARBA" id="ARBA00022723"/>
    </source>
</evidence>
<dbReference type="InterPro" id="IPR036909">
    <property type="entry name" value="Cyt_c-like_dom_sf"/>
</dbReference>
<dbReference type="GO" id="GO:0009055">
    <property type="term" value="F:electron transfer activity"/>
    <property type="evidence" value="ECO:0007669"/>
    <property type="project" value="InterPro"/>
</dbReference>
<comment type="caution">
    <text evidence="7">The sequence shown here is derived from an EMBL/GenBank/DDBJ whole genome shotgun (WGS) entry which is preliminary data.</text>
</comment>
<keyword evidence="3" id="KW-0479">Metal-binding</keyword>
<dbReference type="Pfam" id="PF00034">
    <property type="entry name" value="Cytochrom_C"/>
    <property type="match status" value="2"/>
</dbReference>
<dbReference type="SUPFAM" id="SSF46626">
    <property type="entry name" value="Cytochrome c"/>
    <property type="match status" value="2"/>
</dbReference>
<gene>
    <name evidence="7" type="ORF">GALL_409090</name>
</gene>
<dbReference type="InterPro" id="IPR009056">
    <property type="entry name" value="Cyt_c-like_dom"/>
</dbReference>
<proteinExistence type="predicted"/>
<keyword evidence="5" id="KW-0408">Iron</keyword>
<organism evidence="7">
    <name type="scientific">mine drainage metagenome</name>
    <dbReference type="NCBI Taxonomy" id="410659"/>
    <lineage>
        <taxon>unclassified sequences</taxon>
        <taxon>metagenomes</taxon>
        <taxon>ecological metagenomes</taxon>
    </lineage>
</organism>
<dbReference type="PANTHER" id="PTHR33751:SF9">
    <property type="entry name" value="CYTOCHROME C4"/>
    <property type="match status" value="1"/>
</dbReference>
<name>A0A1J5QN11_9ZZZZ</name>
<dbReference type="GO" id="GO:0020037">
    <property type="term" value="F:heme binding"/>
    <property type="evidence" value="ECO:0007669"/>
    <property type="project" value="InterPro"/>
</dbReference>
<evidence type="ECO:0000313" key="7">
    <source>
        <dbReference type="EMBL" id="OIQ77397.1"/>
    </source>
</evidence>
<keyword evidence="2" id="KW-0349">Heme</keyword>
<evidence type="ECO:0000256" key="1">
    <source>
        <dbReference type="ARBA" id="ARBA00022448"/>
    </source>
</evidence>
<evidence type="ECO:0000259" key="6">
    <source>
        <dbReference type="PROSITE" id="PS51007"/>
    </source>
</evidence>
<protein>
    <submittedName>
        <fullName evidence="7">Cytochrome c4</fullName>
    </submittedName>
</protein>
<feature type="domain" description="Cytochrome c" evidence="6">
    <location>
        <begin position="151"/>
        <end position="239"/>
    </location>
</feature>
<keyword evidence="1" id="KW-0813">Transport</keyword>
<dbReference type="AlphaFoldDB" id="A0A1J5QN11"/>
<reference evidence="7" key="1">
    <citation type="submission" date="2016-10" db="EMBL/GenBank/DDBJ databases">
        <title>Sequence of Gallionella enrichment culture.</title>
        <authorList>
            <person name="Poehlein A."/>
            <person name="Muehling M."/>
            <person name="Daniel R."/>
        </authorList>
    </citation>
    <scope>NUCLEOTIDE SEQUENCE</scope>
</reference>
<feature type="domain" description="Cytochrome c" evidence="6">
    <location>
        <begin position="56"/>
        <end position="140"/>
    </location>
</feature>
<keyword evidence="4" id="KW-0249">Electron transport</keyword>
<evidence type="ECO:0000256" key="2">
    <source>
        <dbReference type="ARBA" id="ARBA00022617"/>
    </source>
</evidence>
<dbReference type="PANTHER" id="PTHR33751">
    <property type="entry name" value="CBB3-TYPE CYTOCHROME C OXIDASE SUBUNIT FIXP"/>
    <property type="match status" value="1"/>
</dbReference>
<dbReference type="InterPro" id="IPR050597">
    <property type="entry name" value="Cytochrome_c_Oxidase_Subunit"/>
</dbReference>
<sequence>MFTSQVDVRLSLSSLRLRVAGVSLLLIFAPAVRAAGTPPPTASSVMESSFPTPTAAQLQAGARVAQTCAACHGLDGNATSTEFPKLAAQHADYIVKQLHDYRTAKGAKGPARVNPIMNGVAATLTEAQIRDVALYYSRQTFKPGVASTGGKELKLGQSIWMAGIADRAVPACASCHGPSGAGMPSRYPRVGGQWQTYLETELQMFRNDRRTNSPEMHDIASRMTDRQLAAAADFAAGLRASSE</sequence>
<evidence type="ECO:0000256" key="5">
    <source>
        <dbReference type="ARBA" id="ARBA00023004"/>
    </source>
</evidence>
<accession>A0A1J5QN11</accession>
<dbReference type="PROSITE" id="PS51007">
    <property type="entry name" value="CYTC"/>
    <property type="match status" value="2"/>
</dbReference>
<dbReference type="GO" id="GO:0046872">
    <property type="term" value="F:metal ion binding"/>
    <property type="evidence" value="ECO:0007669"/>
    <property type="project" value="UniProtKB-KW"/>
</dbReference>